<keyword evidence="1" id="KW-1133">Transmembrane helix</keyword>
<evidence type="ECO:0000313" key="3">
    <source>
        <dbReference type="Proteomes" id="UP000053732"/>
    </source>
</evidence>
<accession>A0A0G4P906</accession>
<dbReference type="AlphaFoldDB" id="A0A0G4P906"/>
<dbReference type="Pfam" id="PF11374">
    <property type="entry name" value="DUF3176"/>
    <property type="match status" value="1"/>
</dbReference>
<evidence type="ECO:0000313" key="2">
    <source>
        <dbReference type="EMBL" id="CRL22759.1"/>
    </source>
</evidence>
<proteinExistence type="predicted"/>
<gene>
    <name evidence="2" type="ORF">PCAMFM013_S008g000188</name>
</gene>
<feature type="transmembrane region" description="Helical" evidence="1">
    <location>
        <begin position="100"/>
        <end position="121"/>
    </location>
</feature>
<sequence length="592" mass="64606">MKIVLDSTRFDKMTLSKEEYQLTYLRLDDPSETATNAKRKSRPLSVPEQQAILQSQTNFFGSSWNFEILNCLIAVGFLVAIIVVLYNFDGKPVPDWPYGITLNALVSVLSTAMKAGMVCIATESLSQLKWSWFNQGNKLSDLALLDAASRGPAGALIALFCFVPRHLITFGCLVLVIAAATDPFVQQVMGVLGRPVPTHGNASIQVCNSSLYTDYGKGEGPGMNKAPLSTIGAIYSGIFQEQSPNSKSSLMECATGNCTFAPYQSLGICSRCANITDSLTLHKVEGFTSQQVTYNYKLPNNFSFQTSTTGQYVMNSTYLGNLVSLNTTGLANILNFTAITSSGYGVPPAVSATECSLYFCVDTYHAAVNGGAFMEKLTSIEGTSNYSSSSLKDFEIVPNTCYLNGTQQESTHSPECAFKVNAFSTLALSNSITPLLKGTGSLFMSNRPSWSSDSIEALYGTYGNYTDINLVFQSLASSLTSHARSKVCHASHNGTAWSTVSYVHVRWLWMVLPITLVFLSALFLIITIFHTRRDYIWKSSPLALLFSNLDLEGPNPFRTDPTLKGIEQTSRQMDVRLETSSDGPRIRVVPVS</sequence>
<keyword evidence="1" id="KW-0812">Transmembrane</keyword>
<organism evidence="2 3">
    <name type="scientific">Penicillium camemberti (strain FM 013)</name>
    <dbReference type="NCBI Taxonomy" id="1429867"/>
    <lineage>
        <taxon>Eukaryota</taxon>
        <taxon>Fungi</taxon>
        <taxon>Dikarya</taxon>
        <taxon>Ascomycota</taxon>
        <taxon>Pezizomycotina</taxon>
        <taxon>Eurotiomycetes</taxon>
        <taxon>Eurotiomycetidae</taxon>
        <taxon>Eurotiales</taxon>
        <taxon>Aspergillaceae</taxon>
        <taxon>Penicillium</taxon>
    </lineage>
</organism>
<protein>
    <submittedName>
        <fullName evidence="2">Uncharacterized protein</fullName>
    </submittedName>
</protein>
<keyword evidence="3" id="KW-1185">Reference proteome</keyword>
<dbReference type="STRING" id="1429867.A0A0G4P906"/>
<dbReference type="EMBL" id="HG793141">
    <property type="protein sequence ID" value="CRL22759.1"/>
    <property type="molecule type" value="Genomic_DNA"/>
</dbReference>
<name>A0A0G4P906_PENC3</name>
<dbReference type="Proteomes" id="UP000053732">
    <property type="component" value="Unassembled WGS sequence"/>
</dbReference>
<keyword evidence="1" id="KW-0472">Membrane</keyword>
<feature type="transmembrane region" description="Helical" evidence="1">
    <location>
        <begin position="507"/>
        <end position="529"/>
    </location>
</feature>
<feature type="transmembrane region" description="Helical" evidence="1">
    <location>
        <begin position="68"/>
        <end position="88"/>
    </location>
</feature>
<dbReference type="PANTHER" id="PTHR35394:SF5">
    <property type="entry name" value="DUF3176 DOMAIN-CONTAINING PROTEIN"/>
    <property type="match status" value="1"/>
</dbReference>
<feature type="transmembrane region" description="Helical" evidence="1">
    <location>
        <begin position="155"/>
        <end position="180"/>
    </location>
</feature>
<evidence type="ECO:0000256" key="1">
    <source>
        <dbReference type="SAM" id="Phobius"/>
    </source>
</evidence>
<reference evidence="2 3" key="1">
    <citation type="journal article" date="2014" name="Nat. Commun.">
        <title>Multiple recent horizontal transfers of a large genomic region in cheese making fungi.</title>
        <authorList>
            <person name="Cheeseman K."/>
            <person name="Ropars J."/>
            <person name="Renault P."/>
            <person name="Dupont J."/>
            <person name="Gouzy J."/>
            <person name="Branca A."/>
            <person name="Abraham A.L."/>
            <person name="Ceppi M."/>
            <person name="Conseiller E."/>
            <person name="Debuchy R."/>
            <person name="Malagnac F."/>
            <person name="Goarin A."/>
            <person name="Silar P."/>
            <person name="Lacoste S."/>
            <person name="Sallet E."/>
            <person name="Bensimon A."/>
            <person name="Giraud T."/>
            <person name="Brygoo Y."/>
        </authorList>
    </citation>
    <scope>NUCLEOTIDE SEQUENCE [LARGE SCALE GENOMIC DNA]</scope>
    <source>
        <strain evidence="3">FM 013</strain>
    </source>
</reference>
<dbReference type="InterPro" id="IPR021514">
    <property type="entry name" value="DUF3176"/>
</dbReference>
<dbReference type="PANTHER" id="PTHR35394">
    <property type="entry name" value="DUF3176 DOMAIN-CONTAINING PROTEIN"/>
    <property type="match status" value="1"/>
</dbReference>